<feature type="transmembrane region" description="Helical" evidence="5">
    <location>
        <begin position="430"/>
        <end position="454"/>
    </location>
</feature>
<feature type="transmembrane region" description="Helical" evidence="5">
    <location>
        <begin position="466"/>
        <end position="484"/>
    </location>
</feature>
<evidence type="ECO:0000256" key="5">
    <source>
        <dbReference type="SAM" id="Phobius"/>
    </source>
</evidence>
<sequence>MKLFENRYTQTIFFINLITVILIAVGFLPREISFISLAILIIYALTSAKEALTLFFSSVPFFIALPITNLFDNFNTWRIVIIVIFIKWFITRINLKESITLSKVKTYFKNNRIEFVSFLILIISIISFAKAFDLIVAGKRIIYFINLAMAYALVKSSTSSDINFAIKLMKSFLVGAVAVAMIGLLQLMGALTLDFSTFHYLWAKQIDLALFGQNWSDIAYQANTWYSYSGNNLKLRVFSIFPDSHSMPIYLIFSLISIYYLFTSKIADLSNRLLTSIKKHDKELKPLFLLFLLIAALIILSQTRGIWLALLAPIIFGIYYKNKLLVPKIIPSVLISSAIIFLLIFIATYSITSLPQFKTSSSNHTTAFISRLFSIGDLNETSNMGRIAIWRSTFISITKNPFLGVGIGNYPVALNQNVALAKAGSSAHNLYLTMIAEIGMLGGLLFIWLCFLFYKQAKELMSSQNDTFKIFGFYFSAMLLWIYFYSLTDAALLDERAFLAFMLFTGITAGLTKKTYAK</sequence>
<keyword evidence="3 5" id="KW-1133">Transmembrane helix</keyword>
<feature type="transmembrane region" description="Helical" evidence="5">
    <location>
        <begin position="306"/>
        <end position="322"/>
    </location>
</feature>
<keyword evidence="2 5" id="KW-0812">Transmembrane</keyword>
<name>A0A2M8KE76_9BACT</name>
<evidence type="ECO:0000256" key="4">
    <source>
        <dbReference type="ARBA" id="ARBA00023136"/>
    </source>
</evidence>
<comment type="subcellular location">
    <subcellularLocation>
        <location evidence="1">Membrane</location>
        <topology evidence="1">Multi-pass membrane protein</topology>
    </subcellularLocation>
</comment>
<evidence type="ECO:0000313" key="7">
    <source>
        <dbReference type="EMBL" id="PJE58214.1"/>
    </source>
</evidence>
<evidence type="ECO:0000313" key="8">
    <source>
        <dbReference type="Proteomes" id="UP000231450"/>
    </source>
</evidence>
<feature type="transmembrane region" description="Helical" evidence="5">
    <location>
        <begin position="12"/>
        <end position="45"/>
    </location>
</feature>
<feature type="transmembrane region" description="Helical" evidence="5">
    <location>
        <begin position="141"/>
        <end position="160"/>
    </location>
</feature>
<dbReference type="AlphaFoldDB" id="A0A2M8KE76"/>
<feature type="transmembrane region" description="Helical" evidence="5">
    <location>
        <begin position="329"/>
        <end position="351"/>
    </location>
</feature>
<dbReference type="EMBL" id="PFDW01000043">
    <property type="protein sequence ID" value="PJE58214.1"/>
    <property type="molecule type" value="Genomic_DNA"/>
</dbReference>
<gene>
    <name evidence="7" type="ORF">COU81_01945</name>
</gene>
<feature type="transmembrane region" description="Helical" evidence="5">
    <location>
        <begin position="284"/>
        <end position="300"/>
    </location>
</feature>
<evidence type="ECO:0000259" key="6">
    <source>
        <dbReference type="Pfam" id="PF04932"/>
    </source>
</evidence>
<feature type="transmembrane region" description="Helical" evidence="5">
    <location>
        <begin position="115"/>
        <end position="135"/>
    </location>
</feature>
<evidence type="ECO:0000256" key="1">
    <source>
        <dbReference type="ARBA" id="ARBA00004141"/>
    </source>
</evidence>
<dbReference type="Pfam" id="PF04932">
    <property type="entry name" value="Wzy_C"/>
    <property type="match status" value="1"/>
</dbReference>
<dbReference type="InterPro" id="IPR007016">
    <property type="entry name" value="O-antigen_ligase-rel_domated"/>
</dbReference>
<dbReference type="PANTHER" id="PTHR37422:SF17">
    <property type="entry name" value="O-ANTIGEN LIGASE"/>
    <property type="match status" value="1"/>
</dbReference>
<dbReference type="InterPro" id="IPR051533">
    <property type="entry name" value="WaaL-like"/>
</dbReference>
<proteinExistence type="predicted"/>
<comment type="caution">
    <text evidence="7">The sequence shown here is derived from an EMBL/GenBank/DDBJ whole genome shotgun (WGS) entry which is preliminary data.</text>
</comment>
<dbReference type="Proteomes" id="UP000231450">
    <property type="component" value="Unassembled WGS sequence"/>
</dbReference>
<feature type="transmembrane region" description="Helical" evidence="5">
    <location>
        <begin position="247"/>
        <end position="263"/>
    </location>
</feature>
<reference evidence="8" key="1">
    <citation type="submission" date="2017-09" db="EMBL/GenBank/DDBJ databases">
        <title>Depth-based differentiation of microbial function through sediment-hosted aquifers and enrichment of novel symbionts in the deep terrestrial subsurface.</title>
        <authorList>
            <person name="Probst A.J."/>
            <person name="Ladd B."/>
            <person name="Jarett J.K."/>
            <person name="Geller-Mcgrath D.E."/>
            <person name="Sieber C.M.K."/>
            <person name="Emerson J.B."/>
            <person name="Anantharaman K."/>
            <person name="Thomas B.C."/>
            <person name="Malmstrom R."/>
            <person name="Stieglmeier M."/>
            <person name="Klingl A."/>
            <person name="Woyke T."/>
            <person name="Ryan C.M."/>
            <person name="Banfield J.F."/>
        </authorList>
    </citation>
    <scope>NUCLEOTIDE SEQUENCE [LARGE SCALE GENOMIC DNA]</scope>
</reference>
<feature type="transmembrane region" description="Helical" evidence="5">
    <location>
        <begin position="77"/>
        <end position="95"/>
    </location>
</feature>
<accession>A0A2M8KE76</accession>
<evidence type="ECO:0000256" key="2">
    <source>
        <dbReference type="ARBA" id="ARBA00022692"/>
    </source>
</evidence>
<dbReference type="PANTHER" id="PTHR37422">
    <property type="entry name" value="TEICHURONIC ACID BIOSYNTHESIS PROTEIN TUAE"/>
    <property type="match status" value="1"/>
</dbReference>
<keyword evidence="4 5" id="KW-0472">Membrane</keyword>
<organism evidence="7 8">
    <name type="scientific">Candidatus Portnoybacteria bacterium CG10_big_fil_rev_8_21_14_0_10_36_7</name>
    <dbReference type="NCBI Taxonomy" id="1974812"/>
    <lineage>
        <taxon>Bacteria</taxon>
        <taxon>Candidatus Portnoyibacteriota</taxon>
    </lineage>
</organism>
<feature type="transmembrane region" description="Helical" evidence="5">
    <location>
        <begin position="172"/>
        <end position="193"/>
    </location>
</feature>
<evidence type="ECO:0000256" key="3">
    <source>
        <dbReference type="ARBA" id="ARBA00022989"/>
    </source>
</evidence>
<protein>
    <recommendedName>
        <fullName evidence="6">O-antigen ligase-related domain-containing protein</fullName>
    </recommendedName>
</protein>
<feature type="domain" description="O-antigen ligase-related" evidence="6">
    <location>
        <begin position="289"/>
        <end position="447"/>
    </location>
</feature>
<dbReference type="GO" id="GO:0016020">
    <property type="term" value="C:membrane"/>
    <property type="evidence" value="ECO:0007669"/>
    <property type="project" value="UniProtKB-SubCell"/>
</dbReference>